<keyword evidence="6" id="KW-1185">Reference proteome</keyword>
<dbReference type="InterPro" id="IPR051091">
    <property type="entry name" value="O-Glucosyltr/Glycosyltrsf_90"/>
</dbReference>
<dbReference type="GeneID" id="41979409"/>
<dbReference type="STRING" id="1093900.A0A507BLA6"/>
<dbReference type="InParanoid" id="A0A507BLA6"/>
<evidence type="ECO:0000259" key="4">
    <source>
        <dbReference type="SMART" id="SM00672"/>
    </source>
</evidence>
<dbReference type="GO" id="GO:0016740">
    <property type="term" value="F:transferase activity"/>
    <property type="evidence" value="ECO:0007669"/>
    <property type="project" value="UniProtKB-KW"/>
</dbReference>
<dbReference type="OrthoDB" id="541052at2759"/>
<keyword evidence="3" id="KW-1133">Transmembrane helix</keyword>
<dbReference type="AlphaFoldDB" id="A0A507BLA6"/>
<feature type="transmembrane region" description="Helical" evidence="3">
    <location>
        <begin position="306"/>
        <end position="325"/>
    </location>
</feature>
<feature type="transmembrane region" description="Helical" evidence="3">
    <location>
        <begin position="367"/>
        <end position="385"/>
    </location>
</feature>
<sequence length="950" mass="106113">MGPDRGGAHLMALCAVSSFIWLSYSLEKHSLDEKIRLSSFSILFVSSIITFGLSFFSGWLPGATGRFDDDIGPLKVTHVNHPPRPRRYFLPALVACVVARVELFKWVEYDLQCSKPALECLLPLALLSIEFVRHVSPKAEADNEDDMANTVFDDVTAWFLSSKSMLVLSISLPTYGAYLALQPSARSTVFCSAADPKVLVVFSQWISLGLDSAILILAWRILAWTRTTRSRVKTLSYVLHLSAVGVGFIVLLTKLTKTASMASSAALAIKGIDSLYVFDIVVDSFVFSALLISGSLFLCDSTPLNLTCLITCVGGLFAAVHGVLQVGSFTSMSAFKAWFPLLMLCLGFSMFLFHTNQRSIFFIRRSFLVLFLFLLIVGSGIYSFLASKIIREHALHKLIYDRRIGQDRWLRHASISSSLRVAAQEYKERNDGREPPKGFDAWYQFTTDRQSVIIDHFEQTRQDLLPFWGMKPSDLRDSVRALSTEPEMAIVTVKDKAVSHSLPPESPHKQAVEELVGMVKTFVQHLPDMEFAVNLDESPRVLTPWADLQQLINKGKPGKLSLLAQRSLEQVADGVSLRRDAPGPTALDAHHRPHLSPRDFRQMNAITCPPGSEARSGTYWDIRDLCVTCLAPHSREQFLANWDLSTRLCHQPDILKLHDFYLTSPASPPWQDLRPVFSRSKTDAFSDVLIPLPRAGEEKMEEDAGKSLEMKKDSLTWRGKMEQSNPSHSLLRAGHQTRLVHMVNNATSSEKTLILLPSASNGDIWTYERTRTAELNKVLPFDVGFSDCAAGSACDELGGAAPPADPLDSRYVLLTDTARGPPRRTLAALRSTSVPFVASVFREWYSERLAPWLHYVPVDVRLHALHGTLAYFAGLSGRGAVNGRDPRWDAAAADASWIAEQGRRWAGRALRREDAEIYLFRLLLEWGRLVSDQREGMVFRVGDKKEKEKT</sequence>
<dbReference type="SMART" id="SM00672">
    <property type="entry name" value="CAP10"/>
    <property type="match status" value="1"/>
</dbReference>
<comment type="caution">
    <text evidence="5">The sequence shown here is derived from an EMBL/GenBank/DDBJ whole genome shotgun (WGS) entry which is preliminary data.</text>
</comment>
<feature type="transmembrane region" description="Helical" evidence="3">
    <location>
        <begin position="38"/>
        <end position="60"/>
    </location>
</feature>
<comment type="similarity">
    <text evidence="1">Belongs to the glycosyltransferase 90 family.</text>
</comment>
<name>A0A507BLA6_9PEZI</name>
<evidence type="ECO:0000256" key="1">
    <source>
        <dbReference type="ARBA" id="ARBA00010118"/>
    </source>
</evidence>
<feature type="domain" description="Glycosyl transferase CAP10" evidence="4">
    <location>
        <begin position="650"/>
        <end position="933"/>
    </location>
</feature>
<protein>
    <recommendedName>
        <fullName evidence="4">Glycosyl transferase CAP10 domain-containing protein</fullName>
    </recommendedName>
</protein>
<keyword evidence="3" id="KW-0812">Transmembrane</keyword>
<feature type="transmembrane region" description="Helical" evidence="3">
    <location>
        <begin position="337"/>
        <end position="355"/>
    </location>
</feature>
<feature type="transmembrane region" description="Helical" evidence="3">
    <location>
        <begin position="165"/>
        <end position="181"/>
    </location>
</feature>
<dbReference type="EMBL" id="SKBQ01000127">
    <property type="protein sequence ID" value="TPX17961.1"/>
    <property type="molecule type" value="Genomic_DNA"/>
</dbReference>
<dbReference type="Proteomes" id="UP000319257">
    <property type="component" value="Unassembled WGS sequence"/>
</dbReference>
<evidence type="ECO:0000313" key="5">
    <source>
        <dbReference type="EMBL" id="TPX17961.1"/>
    </source>
</evidence>
<feature type="transmembrane region" description="Helical" evidence="3">
    <location>
        <begin position="201"/>
        <end position="222"/>
    </location>
</feature>
<organism evidence="5 6">
    <name type="scientific">Thyridium curvatum</name>
    <dbReference type="NCBI Taxonomy" id="1093900"/>
    <lineage>
        <taxon>Eukaryota</taxon>
        <taxon>Fungi</taxon>
        <taxon>Dikarya</taxon>
        <taxon>Ascomycota</taxon>
        <taxon>Pezizomycotina</taxon>
        <taxon>Sordariomycetes</taxon>
        <taxon>Sordariomycetidae</taxon>
        <taxon>Thyridiales</taxon>
        <taxon>Thyridiaceae</taxon>
        <taxon>Thyridium</taxon>
    </lineage>
</organism>
<dbReference type="RefSeq" id="XP_030999672.1">
    <property type="nucleotide sequence ID" value="XM_031134749.1"/>
</dbReference>
<feature type="transmembrane region" description="Helical" evidence="3">
    <location>
        <begin position="6"/>
        <end position="26"/>
    </location>
</feature>
<accession>A0A507BLA6</accession>
<feature type="transmembrane region" description="Helical" evidence="3">
    <location>
        <begin position="275"/>
        <end position="299"/>
    </location>
</feature>
<feature type="transmembrane region" description="Helical" evidence="3">
    <location>
        <begin position="234"/>
        <end position="255"/>
    </location>
</feature>
<proteinExistence type="inferred from homology"/>
<keyword evidence="3" id="KW-0472">Membrane</keyword>
<evidence type="ECO:0000256" key="3">
    <source>
        <dbReference type="SAM" id="Phobius"/>
    </source>
</evidence>
<dbReference type="PANTHER" id="PTHR12203:SF35">
    <property type="entry name" value="PROTEIN O-GLUCOSYLTRANSFERASE 1"/>
    <property type="match status" value="1"/>
</dbReference>
<keyword evidence="2" id="KW-0808">Transferase</keyword>
<dbReference type="PANTHER" id="PTHR12203">
    <property type="entry name" value="KDEL LYS-ASP-GLU-LEU CONTAINING - RELATED"/>
    <property type="match status" value="1"/>
</dbReference>
<evidence type="ECO:0000256" key="2">
    <source>
        <dbReference type="ARBA" id="ARBA00022679"/>
    </source>
</evidence>
<gene>
    <name evidence="5" type="ORF">E0L32_011962</name>
</gene>
<reference evidence="5 6" key="1">
    <citation type="submission" date="2019-06" db="EMBL/GenBank/DDBJ databases">
        <title>Draft genome sequence of the filamentous fungus Phialemoniopsis curvata isolated from diesel fuel.</title>
        <authorList>
            <person name="Varaljay V.A."/>
            <person name="Lyon W.J."/>
            <person name="Crouch A.L."/>
            <person name="Drake C.E."/>
            <person name="Hollomon J.M."/>
            <person name="Nadeau L.J."/>
            <person name="Nunn H.S."/>
            <person name="Stevenson B.S."/>
            <person name="Bojanowski C.L."/>
            <person name="Crookes-Goodson W.J."/>
        </authorList>
    </citation>
    <scope>NUCLEOTIDE SEQUENCE [LARGE SCALE GENOMIC DNA]</scope>
    <source>
        <strain evidence="5 6">D216</strain>
    </source>
</reference>
<dbReference type="InterPro" id="IPR006598">
    <property type="entry name" value="CAP10"/>
</dbReference>
<evidence type="ECO:0000313" key="6">
    <source>
        <dbReference type="Proteomes" id="UP000319257"/>
    </source>
</evidence>